<dbReference type="HOGENOM" id="CLU_164023_0_0_9"/>
<protein>
    <submittedName>
        <fullName evidence="2">Uncharacterized protein</fullName>
    </submittedName>
</protein>
<keyword evidence="3" id="KW-1185">Reference proteome</keyword>
<organism evidence="2 3">
    <name type="scientific">Lactobacillus apis</name>
    <dbReference type="NCBI Taxonomy" id="303541"/>
    <lineage>
        <taxon>Bacteria</taxon>
        <taxon>Bacillati</taxon>
        <taxon>Bacillota</taxon>
        <taxon>Bacilli</taxon>
        <taxon>Lactobacillales</taxon>
        <taxon>Lactobacillaceae</taxon>
        <taxon>Lactobacillus</taxon>
    </lineage>
</organism>
<proteinExistence type="predicted"/>
<reference evidence="2 3" key="1">
    <citation type="submission" date="2015-01" db="EMBL/GenBank/DDBJ databases">
        <title>Comparative genomics of the lactic acid bacteria isolated from the honey bee gut.</title>
        <authorList>
            <person name="Ellegaard K.M."/>
            <person name="Tamarit D."/>
            <person name="Javelind E."/>
            <person name="Olofsson T."/>
            <person name="Andersson S.G."/>
            <person name="Vasquez A."/>
        </authorList>
    </citation>
    <scope>NUCLEOTIDE SEQUENCE [LARGE SCALE GENOMIC DNA]</scope>
    <source>
        <strain evidence="2 3">Hma11</strain>
    </source>
</reference>
<keyword evidence="1" id="KW-0812">Transmembrane</keyword>
<name>A0A0F4LUY4_9LACO</name>
<dbReference type="RefSeq" id="WP_046305939.1">
    <property type="nucleotide sequence ID" value="NZ_CAMLAY010000001.1"/>
</dbReference>
<dbReference type="PATRIC" id="fig|303541.3.peg.308"/>
<dbReference type="AlphaFoldDB" id="A0A0F4LUY4"/>
<evidence type="ECO:0000313" key="3">
    <source>
        <dbReference type="Proteomes" id="UP000033682"/>
    </source>
</evidence>
<keyword evidence="1" id="KW-1133">Transmembrane helix</keyword>
<sequence>MEIGPLSEWVTAIAEIAAVCVALFLPVYDKKREKKKRTRNLKKVFIFLIQKALDENDTTGLEAYFKISYLTIDSLENREIYAVVQPAFEILKNPDIPKQKKEKDLKPILEYLNKK</sequence>
<dbReference type="EMBL" id="JXLG01000003">
    <property type="protein sequence ID" value="KJY62183.1"/>
    <property type="molecule type" value="Genomic_DNA"/>
</dbReference>
<evidence type="ECO:0000256" key="1">
    <source>
        <dbReference type="SAM" id="Phobius"/>
    </source>
</evidence>
<comment type="caution">
    <text evidence="2">The sequence shown here is derived from an EMBL/GenBank/DDBJ whole genome shotgun (WGS) entry which is preliminary data.</text>
</comment>
<feature type="transmembrane region" description="Helical" evidence="1">
    <location>
        <begin position="6"/>
        <end position="28"/>
    </location>
</feature>
<evidence type="ECO:0000313" key="2">
    <source>
        <dbReference type="EMBL" id="KJY62183.1"/>
    </source>
</evidence>
<accession>A0A0F4LUY4</accession>
<keyword evidence="1" id="KW-0472">Membrane</keyword>
<gene>
    <name evidence="2" type="ORF">JF72_01640</name>
</gene>
<dbReference type="Proteomes" id="UP000033682">
    <property type="component" value="Unassembled WGS sequence"/>
</dbReference>